<feature type="transmembrane region" description="Helical" evidence="1">
    <location>
        <begin position="39"/>
        <end position="57"/>
    </location>
</feature>
<organism evidence="3 4">
    <name type="scientific">Micromonospora marina</name>
    <dbReference type="NCBI Taxonomy" id="307120"/>
    <lineage>
        <taxon>Bacteria</taxon>
        <taxon>Bacillati</taxon>
        <taxon>Actinomycetota</taxon>
        <taxon>Actinomycetes</taxon>
        <taxon>Micromonosporales</taxon>
        <taxon>Micromonosporaceae</taxon>
        <taxon>Micromonospora</taxon>
    </lineage>
</organism>
<keyword evidence="4" id="KW-1185">Reference proteome</keyword>
<dbReference type="InterPro" id="IPR012347">
    <property type="entry name" value="Ferritin-like"/>
</dbReference>
<dbReference type="Gene3D" id="1.20.1260.10">
    <property type="match status" value="1"/>
</dbReference>
<feature type="domain" description="DUF305" evidence="2">
    <location>
        <begin position="95"/>
        <end position="144"/>
    </location>
</feature>
<sequence>MRGNYIRFGLVLLISLAVMFVLTLSQIRRWSDFFLNLSNFYMSVIMVAVMGVIMMGVMHQMFTDRRLNIVLYSVLGALFVAGFAAVRTEPFVGNENFLKSMIPHHSRAVLVCQESDITDPEIIALCGQIVQSQEEEITQMKRILRDRY</sequence>
<protein>
    <recommendedName>
        <fullName evidence="2">DUF305 domain-containing protein</fullName>
    </recommendedName>
</protein>
<evidence type="ECO:0000259" key="2">
    <source>
        <dbReference type="Pfam" id="PF03713"/>
    </source>
</evidence>
<keyword evidence="1" id="KW-1133">Transmembrane helix</keyword>
<dbReference type="InterPro" id="IPR005183">
    <property type="entry name" value="DUF305_CopM-like"/>
</dbReference>
<reference evidence="4" key="1">
    <citation type="submission" date="2016-06" db="EMBL/GenBank/DDBJ databases">
        <authorList>
            <person name="Varghese N."/>
        </authorList>
    </citation>
    <scope>NUCLEOTIDE SEQUENCE [LARGE SCALE GENOMIC DNA]</scope>
    <source>
        <strain evidence="4">DSM 45555</strain>
    </source>
</reference>
<dbReference type="Proteomes" id="UP000198551">
    <property type="component" value="Unassembled WGS sequence"/>
</dbReference>
<dbReference type="EMBL" id="FMCV01000018">
    <property type="protein sequence ID" value="SCF33689.1"/>
    <property type="molecule type" value="Genomic_DNA"/>
</dbReference>
<evidence type="ECO:0000256" key="1">
    <source>
        <dbReference type="SAM" id="Phobius"/>
    </source>
</evidence>
<gene>
    <name evidence="3" type="ORF">GA0070215_11885</name>
</gene>
<evidence type="ECO:0000313" key="4">
    <source>
        <dbReference type="Proteomes" id="UP000198551"/>
    </source>
</evidence>
<dbReference type="RefSeq" id="WP_018786801.1">
    <property type="nucleotide sequence ID" value="NZ_FMCV01000018.1"/>
</dbReference>
<name>A0A1C4ZLC3_9ACTN</name>
<keyword evidence="1" id="KW-0812">Transmembrane</keyword>
<feature type="transmembrane region" description="Helical" evidence="1">
    <location>
        <begin position="7"/>
        <end position="27"/>
    </location>
</feature>
<evidence type="ECO:0000313" key="3">
    <source>
        <dbReference type="EMBL" id="SCF33689.1"/>
    </source>
</evidence>
<keyword evidence="1" id="KW-0472">Membrane</keyword>
<proteinExistence type="predicted"/>
<feature type="transmembrane region" description="Helical" evidence="1">
    <location>
        <begin position="69"/>
        <end position="86"/>
    </location>
</feature>
<accession>A0A1C4ZLC3</accession>
<dbReference type="AlphaFoldDB" id="A0A1C4ZLC3"/>
<dbReference type="Pfam" id="PF03713">
    <property type="entry name" value="DUF305"/>
    <property type="match status" value="1"/>
</dbReference>